<dbReference type="Pfam" id="PF07686">
    <property type="entry name" value="V-set"/>
    <property type="match status" value="1"/>
</dbReference>
<keyword evidence="2" id="KW-1133">Transmembrane helix</keyword>
<evidence type="ECO:0000313" key="4">
    <source>
        <dbReference type="Proteomes" id="UP000221080"/>
    </source>
</evidence>
<feature type="region of interest" description="Disordered" evidence="1">
    <location>
        <begin position="372"/>
        <end position="398"/>
    </location>
</feature>
<gene>
    <name evidence="5" type="primary">si:ch1073-15f19.2</name>
</gene>
<dbReference type="InterPro" id="IPR003598">
    <property type="entry name" value="Ig_sub2"/>
</dbReference>
<evidence type="ECO:0000259" key="3">
    <source>
        <dbReference type="PROSITE" id="PS50835"/>
    </source>
</evidence>
<dbReference type="SMART" id="SM00408">
    <property type="entry name" value="IGc2"/>
    <property type="match status" value="2"/>
</dbReference>
<evidence type="ECO:0000256" key="2">
    <source>
        <dbReference type="SAM" id="Phobius"/>
    </source>
</evidence>
<dbReference type="SMART" id="SM00409">
    <property type="entry name" value="IG"/>
    <property type="match status" value="3"/>
</dbReference>
<reference evidence="4" key="1">
    <citation type="journal article" date="2016" name="Nat. Commun.">
        <title>The channel catfish genome sequence provides insights into the evolution of scale formation in teleosts.</title>
        <authorList>
            <person name="Liu Z."/>
            <person name="Liu S."/>
            <person name="Yao J."/>
            <person name="Bao L."/>
            <person name="Zhang J."/>
            <person name="Li Y."/>
            <person name="Jiang C."/>
            <person name="Sun L."/>
            <person name="Wang R."/>
            <person name="Zhang Y."/>
            <person name="Zhou T."/>
            <person name="Zeng Q."/>
            <person name="Fu Q."/>
            <person name="Gao S."/>
            <person name="Li N."/>
            <person name="Koren S."/>
            <person name="Jiang Y."/>
            <person name="Zimin A."/>
            <person name="Xu P."/>
            <person name="Phillippy A.M."/>
            <person name="Geng X."/>
            <person name="Song L."/>
            <person name="Sun F."/>
            <person name="Li C."/>
            <person name="Wang X."/>
            <person name="Chen A."/>
            <person name="Jin Y."/>
            <person name="Yuan Z."/>
            <person name="Yang Y."/>
            <person name="Tan S."/>
            <person name="Peatman E."/>
            <person name="Lu J."/>
            <person name="Qin Z."/>
            <person name="Dunham R."/>
            <person name="Li Z."/>
            <person name="Sonstegard T."/>
            <person name="Feng J."/>
            <person name="Danzmann R.G."/>
            <person name="Schroeder S."/>
            <person name="Scheffler B."/>
            <person name="Duke M.V."/>
            <person name="Ballard L."/>
            <person name="Kucuktas H."/>
            <person name="Kaltenboeck L."/>
            <person name="Liu H."/>
            <person name="Armbruster J."/>
            <person name="Xie Y."/>
            <person name="Kirby M.L."/>
            <person name="Tian Y."/>
            <person name="Flanagan M.E."/>
            <person name="Mu W."/>
            <person name="Waldbieser G.C."/>
        </authorList>
    </citation>
    <scope>NUCLEOTIDE SEQUENCE [LARGE SCALE GENOMIC DNA]</scope>
    <source>
        <strain evidence="4">SDA103</strain>
    </source>
</reference>
<keyword evidence="2" id="KW-0472">Membrane</keyword>
<dbReference type="InterPro" id="IPR007110">
    <property type="entry name" value="Ig-like_dom"/>
</dbReference>
<dbReference type="Proteomes" id="UP000221080">
    <property type="component" value="Chromosome 16"/>
</dbReference>
<dbReference type="GO" id="GO:0007160">
    <property type="term" value="P:cell-matrix adhesion"/>
    <property type="evidence" value="ECO:0007669"/>
    <property type="project" value="TreeGrafter"/>
</dbReference>
<evidence type="ECO:0000256" key="1">
    <source>
        <dbReference type="SAM" id="MobiDB-lite"/>
    </source>
</evidence>
<dbReference type="PANTHER" id="PTHR15317:SF1">
    <property type="entry name" value="T-CELL SURFACE PROTEIN TACTILE"/>
    <property type="match status" value="1"/>
</dbReference>
<dbReference type="PANTHER" id="PTHR15317">
    <property type="entry name" value="T-CELL SURFACE PROTEIN TACTILE"/>
    <property type="match status" value="1"/>
</dbReference>
<name>A0A2D0SS80_ICTPU</name>
<dbReference type="SUPFAM" id="SSF48726">
    <property type="entry name" value="Immunoglobulin"/>
    <property type="match status" value="2"/>
</dbReference>
<feature type="domain" description="Ig-like" evidence="3">
    <location>
        <begin position="39"/>
        <end position="151"/>
    </location>
</feature>
<dbReference type="InterPro" id="IPR013783">
    <property type="entry name" value="Ig-like_fold"/>
</dbReference>
<keyword evidence="5" id="KW-0675">Receptor</keyword>
<keyword evidence="4" id="KW-1185">Reference proteome</keyword>
<proteinExistence type="predicted"/>
<dbReference type="GO" id="GO:0006954">
    <property type="term" value="P:inflammatory response"/>
    <property type="evidence" value="ECO:0007669"/>
    <property type="project" value="TreeGrafter"/>
</dbReference>
<dbReference type="PROSITE" id="PS50835">
    <property type="entry name" value="IG_LIKE"/>
    <property type="match status" value="2"/>
</dbReference>
<feature type="domain" description="Ig-like" evidence="3">
    <location>
        <begin position="221"/>
        <end position="324"/>
    </location>
</feature>
<dbReference type="Gene3D" id="2.60.40.10">
    <property type="entry name" value="Immunoglobulins"/>
    <property type="match status" value="2"/>
</dbReference>
<dbReference type="Pfam" id="PF13895">
    <property type="entry name" value="Ig_2"/>
    <property type="match status" value="1"/>
</dbReference>
<dbReference type="InterPro" id="IPR003599">
    <property type="entry name" value="Ig_sub"/>
</dbReference>
<protein>
    <submittedName>
        <fullName evidence="5">Poliovirus receptor</fullName>
    </submittedName>
</protein>
<dbReference type="InterPro" id="IPR013106">
    <property type="entry name" value="Ig_V-set"/>
</dbReference>
<organism evidence="4 5">
    <name type="scientific">Ictalurus punctatus</name>
    <name type="common">Channel catfish</name>
    <name type="synonym">Silurus punctatus</name>
    <dbReference type="NCBI Taxonomy" id="7998"/>
    <lineage>
        <taxon>Eukaryota</taxon>
        <taxon>Metazoa</taxon>
        <taxon>Chordata</taxon>
        <taxon>Craniata</taxon>
        <taxon>Vertebrata</taxon>
        <taxon>Euteleostomi</taxon>
        <taxon>Actinopterygii</taxon>
        <taxon>Neopterygii</taxon>
        <taxon>Teleostei</taxon>
        <taxon>Ostariophysi</taxon>
        <taxon>Siluriformes</taxon>
        <taxon>Ictaluridae</taxon>
        <taxon>Ictalurus</taxon>
    </lineage>
</organism>
<keyword evidence="2" id="KW-0812">Transmembrane</keyword>
<feature type="compositionally biased region" description="Polar residues" evidence="1">
    <location>
        <begin position="379"/>
        <end position="398"/>
    </location>
</feature>
<dbReference type="CDD" id="cd00096">
    <property type="entry name" value="Ig"/>
    <property type="match status" value="1"/>
</dbReference>
<dbReference type="GeneID" id="108277381"/>
<dbReference type="KEGG" id="ipu:108277381"/>
<reference evidence="5" key="2">
    <citation type="submission" date="2025-08" db="UniProtKB">
        <authorList>
            <consortium name="RefSeq"/>
        </authorList>
    </citation>
    <scope>IDENTIFICATION</scope>
    <source>
        <tissue evidence="5">Blood</tissue>
    </source>
</reference>
<dbReference type="RefSeq" id="XP_017345553.1">
    <property type="nucleotide sequence ID" value="XM_017490064.3"/>
</dbReference>
<dbReference type="AlphaFoldDB" id="A0A2D0SS80"/>
<accession>A0A2D0SS80</accession>
<dbReference type="InterPro" id="IPR036179">
    <property type="entry name" value="Ig-like_dom_sf"/>
</dbReference>
<dbReference type="InterPro" id="IPR042381">
    <property type="entry name" value="CD96"/>
</dbReference>
<feature type="transmembrane region" description="Helical" evidence="2">
    <location>
        <begin position="505"/>
        <end position="524"/>
    </location>
</feature>
<evidence type="ECO:0000313" key="5">
    <source>
        <dbReference type="RefSeq" id="XP_017345553.1"/>
    </source>
</evidence>
<dbReference type="OrthoDB" id="10012075at2759"/>
<sequence>MCHFFSFSKSNCCLAVMASVMTNKATSLLIFISILQGTQSVFIEHKTEVNATVGQNISLPCIMSKEHPTIIQLQWHKEGEKEEQKLVVFNPSYSVLYYANHKLELVNETNTTELRGSILLLQEVTEKDSGNYVCDIASFPAGSIKTVTKVQVKVPEVSMKITSPERTVIEGDTVSITCVSDPPPDKYMLLSSRSQSIMESQDGKFTIQYITRHISDLICQPTWNSSNQRLQSLNATMYLTVDFLDNIECNSENQIQVETGTNLTITCDAMSSKSLHFVWMKDNITVSSNASINLWSVSPEHNGLYTLIVHNANHSRLHRQKDFTVTVLNSTHTEHLISTMIMETTPQTTMTTAHISTTITAQSSTTMTTAQNSTTITTPQPNVTMPTSQPHHTTDATSTEEVMNISTSAPSTGNITMVNVNITTPHTVVQSSATTFTHTSSEGRTLSEICCTSSPGSTSREITSVHPDTSTIILTSASINNATVRTSNVLTTIITRKDVSTTKSHGVFVIIPVFLMLVVIGFLYRQYLIQKRLDMPPPFKPPPPPVKYTSARNHDIPVTDILV</sequence>